<evidence type="ECO:0000259" key="3">
    <source>
        <dbReference type="Pfam" id="PF08190"/>
    </source>
</evidence>
<evidence type="ECO:0000313" key="5">
    <source>
        <dbReference type="EMBL" id="KAI6650939.1"/>
    </source>
</evidence>
<dbReference type="GO" id="GO:0097255">
    <property type="term" value="C:R2TP complex"/>
    <property type="evidence" value="ECO:0007669"/>
    <property type="project" value="TreeGrafter"/>
</dbReference>
<name>A0AAV7JQ14_9METZ</name>
<dbReference type="AlphaFoldDB" id="A0AAV7JQ14"/>
<evidence type="ECO:0000259" key="4">
    <source>
        <dbReference type="Pfam" id="PF18201"/>
    </source>
</evidence>
<dbReference type="GO" id="GO:1990904">
    <property type="term" value="C:ribonucleoprotein complex"/>
    <property type="evidence" value="ECO:0007669"/>
    <property type="project" value="TreeGrafter"/>
</dbReference>
<dbReference type="Pfam" id="PF18201">
    <property type="entry name" value="PIH1_CS"/>
    <property type="match status" value="1"/>
</dbReference>
<gene>
    <name evidence="5" type="ORF">LOD99_5779</name>
</gene>
<dbReference type="GO" id="GO:0000492">
    <property type="term" value="P:box C/D snoRNP assembly"/>
    <property type="evidence" value="ECO:0007669"/>
    <property type="project" value="TreeGrafter"/>
</dbReference>
<dbReference type="Proteomes" id="UP001165289">
    <property type="component" value="Unassembled WGS sequence"/>
</dbReference>
<feature type="domain" description="PIH1D1/2/3 CS-like" evidence="4">
    <location>
        <begin position="239"/>
        <end position="307"/>
    </location>
</feature>
<feature type="domain" description="PIH1 N-terminal" evidence="3">
    <location>
        <begin position="32"/>
        <end position="163"/>
    </location>
</feature>
<keyword evidence="6" id="KW-1185">Reference proteome</keyword>
<reference evidence="5 6" key="1">
    <citation type="journal article" date="2023" name="BMC Biol.">
        <title>The compact genome of the sponge Oopsacas minuta (Hexactinellida) is lacking key metazoan core genes.</title>
        <authorList>
            <person name="Santini S."/>
            <person name="Schenkelaars Q."/>
            <person name="Jourda C."/>
            <person name="Duchesne M."/>
            <person name="Belahbib H."/>
            <person name="Rocher C."/>
            <person name="Selva M."/>
            <person name="Riesgo A."/>
            <person name="Vervoort M."/>
            <person name="Leys S.P."/>
            <person name="Kodjabachian L."/>
            <person name="Le Bivic A."/>
            <person name="Borchiellini C."/>
            <person name="Claverie J.M."/>
            <person name="Renard E."/>
        </authorList>
    </citation>
    <scope>NUCLEOTIDE SEQUENCE [LARGE SCALE GENOMIC DNA]</scope>
    <source>
        <strain evidence="5">SPO-2</strain>
    </source>
</reference>
<comment type="caution">
    <text evidence="5">The sequence shown here is derived from an EMBL/GenBank/DDBJ whole genome shotgun (WGS) entry which is preliminary data.</text>
</comment>
<dbReference type="EMBL" id="JAKMXF010000309">
    <property type="protein sequence ID" value="KAI6650939.1"/>
    <property type="molecule type" value="Genomic_DNA"/>
</dbReference>
<comment type="similarity">
    <text evidence="1">Belongs to the PIH1 family.</text>
</comment>
<dbReference type="GO" id="GO:0005737">
    <property type="term" value="C:cytoplasm"/>
    <property type="evidence" value="ECO:0007669"/>
    <property type="project" value="TreeGrafter"/>
</dbReference>
<proteinExistence type="inferred from homology"/>
<dbReference type="PANTHER" id="PTHR22997:SF6">
    <property type="entry name" value="PIH1 DOMAIN-CONTAINING PROTEIN 2"/>
    <property type="match status" value="1"/>
</dbReference>
<dbReference type="PANTHER" id="PTHR22997">
    <property type="entry name" value="PIH1 DOMAIN-CONTAINING PROTEIN 1"/>
    <property type="match status" value="1"/>
</dbReference>
<organism evidence="5 6">
    <name type="scientific">Oopsacas minuta</name>
    <dbReference type="NCBI Taxonomy" id="111878"/>
    <lineage>
        <taxon>Eukaryota</taxon>
        <taxon>Metazoa</taxon>
        <taxon>Porifera</taxon>
        <taxon>Hexactinellida</taxon>
        <taxon>Hexasterophora</taxon>
        <taxon>Lyssacinosida</taxon>
        <taxon>Leucopsacidae</taxon>
        <taxon>Oopsacas</taxon>
    </lineage>
</organism>
<evidence type="ECO:0000256" key="2">
    <source>
        <dbReference type="ARBA" id="ARBA00040541"/>
    </source>
</evidence>
<dbReference type="InterPro" id="IPR041442">
    <property type="entry name" value="PIH1D1/2/3_CS-like"/>
</dbReference>
<dbReference type="InterPro" id="IPR050734">
    <property type="entry name" value="PIH1/Kintoun_subfamily"/>
</dbReference>
<protein>
    <recommendedName>
        <fullName evidence="2">PIH1 domain-containing protein 2</fullName>
    </recommendedName>
</protein>
<dbReference type="Pfam" id="PF08190">
    <property type="entry name" value="PIH1"/>
    <property type="match status" value="1"/>
</dbReference>
<accession>A0AAV7JQ14</accession>
<evidence type="ECO:0000256" key="1">
    <source>
        <dbReference type="ARBA" id="ARBA00008511"/>
    </source>
</evidence>
<sequence length="312" mass="35709">MDPSLFPKQASQIWEMLDDLAEQDPNAYKNFIQQNMEQGAELFTKPKSEACIRTEFHTAPNKSISKFLYVNIFTWKQIGEPKTDTSPIPMTCSDLKILSTGGTDHFVITVAVNPKVYSECCKDKTDLQQLFELVLTYVKDVRKLNIELEFSRLKSACKGDPAISSNWLYEIIYRKSIPEKYTTKEQDDISNKEMIDNLMKINLNNSENTKSTEKTLIEELPVENIAKEIPLYSSNIIKHENINLLKLCITLPKINTVSELDLHISADELYLRSEHYELSVKLEQQVDETSVAAKFNKSSHLLKVSANCLPFD</sequence>
<dbReference type="InterPro" id="IPR012981">
    <property type="entry name" value="PIH1_N"/>
</dbReference>
<evidence type="ECO:0000313" key="6">
    <source>
        <dbReference type="Proteomes" id="UP001165289"/>
    </source>
</evidence>
<dbReference type="GO" id="GO:0006364">
    <property type="term" value="P:rRNA processing"/>
    <property type="evidence" value="ECO:0007669"/>
    <property type="project" value="TreeGrafter"/>
</dbReference>